<keyword evidence="3" id="KW-1185">Reference proteome</keyword>
<evidence type="ECO:0000256" key="1">
    <source>
        <dbReference type="SAM" id="MobiDB-lite"/>
    </source>
</evidence>
<gene>
    <name evidence="2" type="ORF">FFV09_13560</name>
</gene>
<dbReference type="Proteomes" id="UP000316968">
    <property type="component" value="Chromosome"/>
</dbReference>
<dbReference type="OrthoDB" id="2632052at2"/>
<feature type="compositionally biased region" description="Acidic residues" evidence="1">
    <location>
        <begin position="100"/>
        <end position="111"/>
    </location>
</feature>
<name>A0A4Y6UVL5_SACBS</name>
<dbReference type="RefSeq" id="WP_141448326.1">
    <property type="nucleotide sequence ID" value="NZ_CP041217.1"/>
</dbReference>
<reference evidence="2 3" key="1">
    <citation type="submission" date="2019-06" db="EMBL/GenBank/DDBJ databases">
        <title>Saccharibacillus brassicae sp. nov., an endophytic bacterium isolated from Chinese cabbage seeds (Brassica pekinensis).</title>
        <authorList>
            <person name="Jiang L."/>
            <person name="Lee J."/>
            <person name="Kim S.W."/>
        </authorList>
    </citation>
    <scope>NUCLEOTIDE SEQUENCE [LARGE SCALE GENOMIC DNA]</scope>
    <source>
        <strain evidence="3">KCTC 43072 / ATSA2</strain>
    </source>
</reference>
<dbReference type="EMBL" id="CP041217">
    <property type="protein sequence ID" value="QDH21782.1"/>
    <property type="molecule type" value="Genomic_DNA"/>
</dbReference>
<protein>
    <submittedName>
        <fullName evidence="2">Uncharacterized protein</fullName>
    </submittedName>
</protein>
<feature type="region of interest" description="Disordered" evidence="1">
    <location>
        <begin position="91"/>
        <end position="111"/>
    </location>
</feature>
<organism evidence="2 3">
    <name type="scientific">Saccharibacillus brassicae</name>
    <dbReference type="NCBI Taxonomy" id="2583377"/>
    <lineage>
        <taxon>Bacteria</taxon>
        <taxon>Bacillati</taxon>
        <taxon>Bacillota</taxon>
        <taxon>Bacilli</taxon>
        <taxon>Bacillales</taxon>
        <taxon>Paenibacillaceae</taxon>
        <taxon>Saccharibacillus</taxon>
    </lineage>
</organism>
<dbReference type="KEGG" id="saca:FFV09_13560"/>
<evidence type="ECO:0000313" key="3">
    <source>
        <dbReference type="Proteomes" id="UP000316968"/>
    </source>
</evidence>
<proteinExistence type="predicted"/>
<sequence length="111" mass="12237">MKELNRLIGQVEDWTEELLLRGTAQFALEDARRLERLADDAARLGMELLERLLRQLAGSGERSLLGADCAAGEVERAFFRLSGYMELARQSANESGPGLDAEEPGEAEEAD</sequence>
<dbReference type="AlphaFoldDB" id="A0A4Y6UVL5"/>
<accession>A0A4Y6UVL5</accession>
<evidence type="ECO:0000313" key="2">
    <source>
        <dbReference type="EMBL" id="QDH21782.1"/>
    </source>
</evidence>